<dbReference type="Gene3D" id="3.30.930.10">
    <property type="entry name" value="Bira Bifunctional Protein, Domain 2"/>
    <property type="match status" value="1"/>
</dbReference>
<organism evidence="5 6">
    <name type="scientific">Dimargaris verticillata</name>
    <dbReference type="NCBI Taxonomy" id="2761393"/>
    <lineage>
        <taxon>Eukaryota</taxon>
        <taxon>Fungi</taxon>
        <taxon>Fungi incertae sedis</taxon>
        <taxon>Zoopagomycota</taxon>
        <taxon>Kickxellomycotina</taxon>
        <taxon>Dimargaritomycetes</taxon>
        <taxon>Dimargaritales</taxon>
        <taxon>Dimargaritaceae</taxon>
        <taxon>Dimargaris</taxon>
    </lineage>
</organism>
<keyword evidence="2" id="KW-0547">Nucleotide-binding</keyword>
<dbReference type="EMBL" id="JANBQB010001521">
    <property type="protein sequence ID" value="KAJ1971064.1"/>
    <property type="molecule type" value="Genomic_DNA"/>
</dbReference>
<proteinExistence type="predicted"/>
<evidence type="ECO:0000256" key="1">
    <source>
        <dbReference type="ARBA" id="ARBA00022598"/>
    </source>
</evidence>
<keyword evidence="6" id="KW-1185">Reference proteome</keyword>
<name>A0A9W8B2S6_9FUNG</name>
<dbReference type="PANTHER" id="PTHR42918:SF5">
    <property type="entry name" value="LYSINE--TRNA LIGASE, MITOCHONDRIAL"/>
    <property type="match status" value="1"/>
</dbReference>
<dbReference type="GO" id="GO:0005524">
    <property type="term" value="F:ATP binding"/>
    <property type="evidence" value="ECO:0007669"/>
    <property type="project" value="InterPro"/>
</dbReference>
<dbReference type="Pfam" id="PF00152">
    <property type="entry name" value="tRNA-synt_2"/>
    <property type="match status" value="1"/>
</dbReference>
<evidence type="ECO:0000256" key="3">
    <source>
        <dbReference type="ARBA" id="ARBA00022840"/>
    </source>
</evidence>
<evidence type="ECO:0000313" key="5">
    <source>
        <dbReference type="EMBL" id="KAJ1971064.1"/>
    </source>
</evidence>
<protein>
    <recommendedName>
        <fullName evidence="4">Aminoacyl-tRNA synthetase class II (D/K/N) domain-containing protein</fullName>
    </recommendedName>
</protein>
<accession>A0A9W8B2S6</accession>
<gene>
    <name evidence="5" type="ORF">H4R34_005862</name>
</gene>
<dbReference type="PANTHER" id="PTHR42918">
    <property type="entry name" value="LYSYL-TRNA SYNTHETASE"/>
    <property type="match status" value="1"/>
</dbReference>
<dbReference type="GO" id="GO:0004824">
    <property type="term" value="F:lysine-tRNA ligase activity"/>
    <property type="evidence" value="ECO:0007669"/>
    <property type="project" value="TreeGrafter"/>
</dbReference>
<dbReference type="GO" id="GO:0000049">
    <property type="term" value="F:tRNA binding"/>
    <property type="evidence" value="ECO:0007669"/>
    <property type="project" value="TreeGrafter"/>
</dbReference>
<evidence type="ECO:0000256" key="2">
    <source>
        <dbReference type="ARBA" id="ARBA00022741"/>
    </source>
</evidence>
<evidence type="ECO:0000313" key="6">
    <source>
        <dbReference type="Proteomes" id="UP001151582"/>
    </source>
</evidence>
<feature type="domain" description="Aminoacyl-tRNA synthetase class II (D/K/N)" evidence="4">
    <location>
        <begin position="3"/>
        <end position="129"/>
    </location>
</feature>
<comment type="caution">
    <text evidence="5">The sequence shown here is derived from an EMBL/GenBank/DDBJ whole genome shotgun (WGS) entry which is preliminary data.</text>
</comment>
<dbReference type="InterPro" id="IPR045864">
    <property type="entry name" value="aa-tRNA-synth_II/BPL/LPL"/>
</dbReference>
<dbReference type="OrthoDB" id="21243at2759"/>
<dbReference type="Proteomes" id="UP001151582">
    <property type="component" value="Unassembled WGS sequence"/>
</dbReference>
<reference evidence="5" key="1">
    <citation type="submission" date="2022-07" db="EMBL/GenBank/DDBJ databases">
        <title>Phylogenomic reconstructions and comparative analyses of Kickxellomycotina fungi.</title>
        <authorList>
            <person name="Reynolds N.K."/>
            <person name="Stajich J.E."/>
            <person name="Barry K."/>
            <person name="Grigoriev I.V."/>
            <person name="Crous P."/>
            <person name="Smith M.E."/>
        </authorList>
    </citation>
    <scope>NUCLEOTIDE SEQUENCE</scope>
    <source>
        <strain evidence="5">RSA 567</strain>
    </source>
</reference>
<dbReference type="AlphaFoldDB" id="A0A9W8B2S6"/>
<dbReference type="GO" id="GO:0006430">
    <property type="term" value="P:lysyl-tRNA aminoacylation"/>
    <property type="evidence" value="ECO:0007669"/>
    <property type="project" value="TreeGrafter"/>
</dbReference>
<evidence type="ECO:0000259" key="4">
    <source>
        <dbReference type="Pfam" id="PF00152"/>
    </source>
</evidence>
<sequence>LNFKPPFRRIHVSTELARQLNQPLPDFTDPDAATQALLAICHARDIPVAPPFTLTRVLDTLISKFIEPQCEQPTFLYGHPKVMSPLAKASETDQSIAQRFELFVAGKEIVNAYEELNDPAEQRERFAQQFKVW</sequence>
<dbReference type="InterPro" id="IPR004364">
    <property type="entry name" value="Aa-tRNA-synt_II"/>
</dbReference>
<dbReference type="GO" id="GO:0005829">
    <property type="term" value="C:cytosol"/>
    <property type="evidence" value="ECO:0007669"/>
    <property type="project" value="TreeGrafter"/>
</dbReference>
<keyword evidence="3" id="KW-0067">ATP-binding</keyword>
<keyword evidence="1" id="KW-0436">Ligase</keyword>
<dbReference type="SUPFAM" id="SSF55681">
    <property type="entry name" value="Class II aaRS and biotin synthetases"/>
    <property type="match status" value="1"/>
</dbReference>
<feature type="non-terminal residue" evidence="5">
    <location>
        <position position="1"/>
    </location>
</feature>